<comment type="function">
    <text evidence="1">Accessory subunit of the mitochondrial membrane respiratory chain NADH dehydrogenase (Complex I), that is believed not to be involved in catalysis. Complex I functions in the transfer of electrons from NADH to the respiratory chain. The immediate electron acceptor for the enzyme is believed to be ubiquinone.</text>
</comment>
<dbReference type="PANTHER" id="PTHR13178:SF0">
    <property type="entry name" value="NADH DEHYDROGENASE [UBIQUINONE] 1 BETA SUBCOMPLEX SUBUNIT 5, MITOCHONDRIAL"/>
    <property type="match status" value="1"/>
</dbReference>
<organism evidence="18 19">
    <name type="scientific">Orchesella dallaii</name>
    <dbReference type="NCBI Taxonomy" id="48710"/>
    <lineage>
        <taxon>Eukaryota</taxon>
        <taxon>Metazoa</taxon>
        <taxon>Ecdysozoa</taxon>
        <taxon>Arthropoda</taxon>
        <taxon>Hexapoda</taxon>
        <taxon>Collembola</taxon>
        <taxon>Entomobryomorpha</taxon>
        <taxon>Entomobryoidea</taxon>
        <taxon>Orchesellidae</taxon>
        <taxon>Orchesellinae</taxon>
        <taxon>Orchesella</taxon>
    </lineage>
</organism>
<evidence type="ECO:0000256" key="7">
    <source>
        <dbReference type="ARBA" id="ARBA00022660"/>
    </source>
</evidence>
<evidence type="ECO:0000256" key="14">
    <source>
        <dbReference type="ARBA" id="ARBA00023136"/>
    </source>
</evidence>
<sequence>MTVMSLIRASRPLVNNLLHRDNSQAQQIIRSLRTSGTKFGHGPNNMQIIPTRFQWHKFKDLLHFYIFLGAIPLSAVVFYANVFIGPATLCEIPEGYVPKDYECFKHPITRFFVKHFITSMQETYERNMHYICMMEEKRRMRLLSWRVEKLMRDRGDYPNYFTSRTMLGKYARGNQIERDEILDTCGES</sequence>
<feature type="transmembrane region" description="Helical" evidence="17">
    <location>
        <begin position="62"/>
        <end position="84"/>
    </location>
</feature>
<keyword evidence="9" id="KW-0999">Mitochondrion inner membrane</keyword>
<dbReference type="InterPro" id="IPR019173">
    <property type="entry name" value="NADH_UbQ_OxRdtase_B5_su"/>
</dbReference>
<dbReference type="EMBL" id="CAXLJM020000045">
    <property type="protein sequence ID" value="CAL8110484.1"/>
    <property type="molecule type" value="Genomic_DNA"/>
</dbReference>
<comment type="subcellular location">
    <subcellularLocation>
        <location evidence="2">Mitochondrion inner membrane</location>
        <topology evidence="2">Single-pass membrane protein</topology>
    </subcellularLocation>
</comment>
<evidence type="ECO:0000256" key="10">
    <source>
        <dbReference type="ARBA" id="ARBA00022946"/>
    </source>
</evidence>
<evidence type="ECO:0000256" key="2">
    <source>
        <dbReference type="ARBA" id="ARBA00004434"/>
    </source>
</evidence>
<keyword evidence="10" id="KW-0809">Transit peptide</keyword>
<keyword evidence="13" id="KW-0496">Mitochondrion</keyword>
<protein>
    <recommendedName>
        <fullName evidence="5">NADH dehydrogenase [ubiquinone] 1 beta subcomplex subunit 5, mitochondrial</fullName>
    </recommendedName>
    <alternativeName>
        <fullName evidence="16">Complex I-SGDH</fullName>
    </alternativeName>
    <alternativeName>
        <fullName evidence="15">NADH-ubiquinone oxidoreductase SGDH subunit</fullName>
    </alternativeName>
</protein>
<evidence type="ECO:0000256" key="5">
    <source>
        <dbReference type="ARBA" id="ARBA00015175"/>
    </source>
</evidence>
<keyword evidence="19" id="KW-1185">Reference proteome</keyword>
<name>A0ABP1QRI5_9HEXA</name>
<accession>A0ABP1QRI5</accession>
<comment type="caution">
    <text evidence="18">The sequence shown here is derived from an EMBL/GenBank/DDBJ whole genome shotgun (WGS) entry which is preliminary data.</text>
</comment>
<proteinExistence type="inferred from homology"/>
<evidence type="ECO:0000256" key="6">
    <source>
        <dbReference type="ARBA" id="ARBA00022448"/>
    </source>
</evidence>
<keyword evidence="8 17" id="KW-0812">Transmembrane</keyword>
<keyword evidence="14 17" id="KW-0472">Membrane</keyword>
<evidence type="ECO:0000256" key="15">
    <source>
        <dbReference type="ARBA" id="ARBA00032395"/>
    </source>
</evidence>
<keyword evidence="12 17" id="KW-1133">Transmembrane helix</keyword>
<evidence type="ECO:0000256" key="4">
    <source>
        <dbReference type="ARBA" id="ARBA00011533"/>
    </source>
</evidence>
<reference evidence="18 19" key="1">
    <citation type="submission" date="2024-08" db="EMBL/GenBank/DDBJ databases">
        <authorList>
            <person name="Cucini C."/>
            <person name="Frati F."/>
        </authorList>
    </citation>
    <scope>NUCLEOTIDE SEQUENCE [LARGE SCALE GENOMIC DNA]</scope>
</reference>
<evidence type="ECO:0000256" key="8">
    <source>
        <dbReference type="ARBA" id="ARBA00022692"/>
    </source>
</evidence>
<comment type="subunit">
    <text evidence="4">Complex I is composed of 45 different subunits.</text>
</comment>
<dbReference type="Proteomes" id="UP001642540">
    <property type="component" value="Unassembled WGS sequence"/>
</dbReference>
<keyword evidence="6" id="KW-0813">Transport</keyword>
<dbReference type="Pfam" id="PF09781">
    <property type="entry name" value="NDUF_B5"/>
    <property type="match status" value="1"/>
</dbReference>
<comment type="similarity">
    <text evidence="3">Belongs to the complex I NDUFB5 subunit family.</text>
</comment>
<evidence type="ECO:0000256" key="11">
    <source>
        <dbReference type="ARBA" id="ARBA00022982"/>
    </source>
</evidence>
<evidence type="ECO:0000256" key="12">
    <source>
        <dbReference type="ARBA" id="ARBA00022989"/>
    </source>
</evidence>
<evidence type="ECO:0000256" key="3">
    <source>
        <dbReference type="ARBA" id="ARBA00007152"/>
    </source>
</evidence>
<keyword evidence="11" id="KW-0249">Electron transport</keyword>
<gene>
    <name evidence="18" type="ORF">ODALV1_LOCUS14289</name>
</gene>
<evidence type="ECO:0000256" key="17">
    <source>
        <dbReference type="SAM" id="Phobius"/>
    </source>
</evidence>
<evidence type="ECO:0000256" key="16">
    <source>
        <dbReference type="ARBA" id="ARBA00032550"/>
    </source>
</evidence>
<keyword evidence="7" id="KW-0679">Respiratory chain</keyword>
<evidence type="ECO:0000313" key="18">
    <source>
        <dbReference type="EMBL" id="CAL8110484.1"/>
    </source>
</evidence>
<evidence type="ECO:0000256" key="1">
    <source>
        <dbReference type="ARBA" id="ARBA00003195"/>
    </source>
</evidence>
<evidence type="ECO:0000256" key="9">
    <source>
        <dbReference type="ARBA" id="ARBA00022792"/>
    </source>
</evidence>
<dbReference type="PANTHER" id="PTHR13178">
    <property type="entry name" value="NADH-UBIQUINONE OXIDOREDUCTASE SGDH SUBUNIT"/>
    <property type="match status" value="1"/>
</dbReference>
<evidence type="ECO:0000256" key="13">
    <source>
        <dbReference type="ARBA" id="ARBA00023128"/>
    </source>
</evidence>
<evidence type="ECO:0000313" key="19">
    <source>
        <dbReference type="Proteomes" id="UP001642540"/>
    </source>
</evidence>